<proteinExistence type="predicted"/>
<evidence type="ECO:0000313" key="1">
    <source>
        <dbReference type="EnsemblMetazoa" id="PPA34993.1"/>
    </source>
</evidence>
<keyword evidence="2" id="KW-1185">Reference proteome</keyword>
<dbReference type="AlphaFoldDB" id="A0A2A6C954"/>
<sequence length="141" mass="16174">MESYPLIWYLVNEKKDYFRFPLAICPSEKSLTSTFGTWEEKRLRPIASASKGRGRPKKAVSTNGPNSKTRKRSIEEVDDCVVGGTEAEAGKDFNTWDLITNVINDKEGNDDEEEDETILVNRQDDEDIMMCMVEEEFNIVR</sequence>
<gene>
    <name evidence="1" type="primary">WBGene00273362</name>
</gene>
<protein>
    <submittedName>
        <fullName evidence="1">Uncharacterized protein</fullName>
    </submittedName>
</protein>
<name>A0A2A6C954_PRIPA</name>
<accession>A0A2A6C954</accession>
<accession>A0A8R1UL61</accession>
<dbReference type="EnsemblMetazoa" id="PPA34993.1">
    <property type="protein sequence ID" value="PPA34993.1"/>
    <property type="gene ID" value="WBGene00273362"/>
</dbReference>
<evidence type="ECO:0000313" key="2">
    <source>
        <dbReference type="Proteomes" id="UP000005239"/>
    </source>
</evidence>
<reference evidence="2" key="1">
    <citation type="journal article" date="2008" name="Nat. Genet.">
        <title>The Pristionchus pacificus genome provides a unique perspective on nematode lifestyle and parasitism.</title>
        <authorList>
            <person name="Dieterich C."/>
            <person name="Clifton S.W."/>
            <person name="Schuster L.N."/>
            <person name="Chinwalla A."/>
            <person name="Delehaunty K."/>
            <person name="Dinkelacker I."/>
            <person name="Fulton L."/>
            <person name="Fulton R."/>
            <person name="Godfrey J."/>
            <person name="Minx P."/>
            <person name="Mitreva M."/>
            <person name="Roeseler W."/>
            <person name="Tian H."/>
            <person name="Witte H."/>
            <person name="Yang S.P."/>
            <person name="Wilson R.K."/>
            <person name="Sommer R.J."/>
        </authorList>
    </citation>
    <scope>NUCLEOTIDE SEQUENCE [LARGE SCALE GENOMIC DNA]</scope>
    <source>
        <strain evidence="2">PS312</strain>
    </source>
</reference>
<reference evidence="1" key="2">
    <citation type="submission" date="2022-06" db="UniProtKB">
        <authorList>
            <consortium name="EnsemblMetazoa"/>
        </authorList>
    </citation>
    <scope>IDENTIFICATION</scope>
    <source>
        <strain evidence="1">PS312</strain>
    </source>
</reference>
<dbReference type="Proteomes" id="UP000005239">
    <property type="component" value="Unassembled WGS sequence"/>
</dbReference>
<organism evidence="1 2">
    <name type="scientific">Pristionchus pacificus</name>
    <name type="common">Parasitic nematode worm</name>
    <dbReference type="NCBI Taxonomy" id="54126"/>
    <lineage>
        <taxon>Eukaryota</taxon>
        <taxon>Metazoa</taxon>
        <taxon>Ecdysozoa</taxon>
        <taxon>Nematoda</taxon>
        <taxon>Chromadorea</taxon>
        <taxon>Rhabditida</taxon>
        <taxon>Rhabditina</taxon>
        <taxon>Diplogasteromorpha</taxon>
        <taxon>Diplogasteroidea</taxon>
        <taxon>Neodiplogasteridae</taxon>
        <taxon>Pristionchus</taxon>
    </lineage>
</organism>